<dbReference type="InterPro" id="IPR001763">
    <property type="entry name" value="Rhodanese-like_dom"/>
</dbReference>
<dbReference type="InterPro" id="IPR036873">
    <property type="entry name" value="Rhodanese-like_dom_sf"/>
</dbReference>
<dbReference type="Pfam" id="PF00581">
    <property type="entry name" value="Rhodanese"/>
    <property type="match status" value="1"/>
</dbReference>
<dbReference type="EMBL" id="JAVRHU010000001">
    <property type="protein sequence ID" value="MDT0620771.1"/>
    <property type="molecule type" value="Genomic_DNA"/>
</dbReference>
<dbReference type="PANTHER" id="PTHR45431">
    <property type="entry name" value="RHODANESE-LIKE DOMAIN-CONTAINING PROTEIN 15, CHLOROPLASTIC"/>
    <property type="match status" value="1"/>
</dbReference>
<protein>
    <submittedName>
        <fullName evidence="3">Rhodanese-like domain-containing protein</fullName>
    </submittedName>
</protein>
<dbReference type="PROSITE" id="PS51257">
    <property type="entry name" value="PROKAR_LIPOPROTEIN"/>
    <property type="match status" value="1"/>
</dbReference>
<dbReference type="RefSeq" id="WP_311387044.1">
    <property type="nucleotide sequence ID" value="NZ_JAVRHU010000001.1"/>
</dbReference>
<dbReference type="InterPro" id="IPR052367">
    <property type="entry name" value="Thiosulfate_ST/Rhodanese-like"/>
</dbReference>
<comment type="caution">
    <text evidence="3">The sequence shown here is derived from an EMBL/GenBank/DDBJ whole genome shotgun (WGS) entry which is preliminary data.</text>
</comment>
<dbReference type="SUPFAM" id="SSF52821">
    <property type="entry name" value="Rhodanese/Cell cycle control phosphatase"/>
    <property type="match status" value="1"/>
</dbReference>
<dbReference type="Proteomes" id="UP001250662">
    <property type="component" value="Unassembled WGS sequence"/>
</dbReference>
<reference evidence="3 4" key="1">
    <citation type="submission" date="2023-09" db="EMBL/GenBank/DDBJ databases">
        <authorList>
            <person name="Rey-Velasco X."/>
        </authorList>
    </citation>
    <scope>NUCLEOTIDE SEQUENCE [LARGE SCALE GENOMIC DNA]</scope>
    <source>
        <strain evidence="3 4">P007</strain>
    </source>
</reference>
<dbReference type="Gene3D" id="3.40.250.10">
    <property type="entry name" value="Rhodanese-like domain"/>
    <property type="match status" value="1"/>
</dbReference>
<evidence type="ECO:0000313" key="3">
    <source>
        <dbReference type="EMBL" id="MDT0620771.1"/>
    </source>
</evidence>
<dbReference type="CDD" id="cd00158">
    <property type="entry name" value="RHOD"/>
    <property type="match status" value="1"/>
</dbReference>
<evidence type="ECO:0000313" key="4">
    <source>
        <dbReference type="Proteomes" id="UP001250662"/>
    </source>
</evidence>
<feature type="chain" id="PRO_5046471714" evidence="1">
    <location>
        <begin position="27"/>
        <end position="126"/>
    </location>
</feature>
<organism evidence="3 4">
    <name type="scientific">Croceitalea vernalis</name>
    <dbReference type="NCBI Taxonomy" id="3075599"/>
    <lineage>
        <taxon>Bacteria</taxon>
        <taxon>Pseudomonadati</taxon>
        <taxon>Bacteroidota</taxon>
        <taxon>Flavobacteriia</taxon>
        <taxon>Flavobacteriales</taxon>
        <taxon>Flavobacteriaceae</taxon>
        <taxon>Croceitalea</taxon>
    </lineage>
</organism>
<feature type="domain" description="Rhodanese" evidence="2">
    <location>
        <begin position="41"/>
        <end position="125"/>
    </location>
</feature>
<gene>
    <name evidence="3" type="ORF">RM520_03985</name>
</gene>
<evidence type="ECO:0000256" key="1">
    <source>
        <dbReference type="SAM" id="SignalP"/>
    </source>
</evidence>
<feature type="signal peptide" evidence="1">
    <location>
        <begin position="1"/>
        <end position="26"/>
    </location>
</feature>
<accession>A0ABU3BF38</accession>
<sequence length="126" mass="14244">MKSFIKFSFFFIVFSFTLSCQTNSEAAVTKVNKSDMKTDVIGKNVQLVDVRTSEEYEAGHIDGALNFNIIDSKTFVQQIENLSKDEPVYLYCKMGGRSSRAADLLKEKGFTTIFDYSGGYNDWVSE</sequence>
<keyword evidence="1" id="KW-0732">Signal</keyword>
<dbReference type="PANTHER" id="PTHR45431:SF3">
    <property type="entry name" value="RHODANESE-LIKE DOMAIN-CONTAINING PROTEIN 15, CHLOROPLASTIC"/>
    <property type="match status" value="1"/>
</dbReference>
<dbReference type="PROSITE" id="PS50206">
    <property type="entry name" value="RHODANESE_3"/>
    <property type="match status" value="1"/>
</dbReference>
<proteinExistence type="predicted"/>
<keyword evidence="4" id="KW-1185">Reference proteome</keyword>
<evidence type="ECO:0000259" key="2">
    <source>
        <dbReference type="PROSITE" id="PS50206"/>
    </source>
</evidence>
<name>A0ABU3BF38_9FLAO</name>
<dbReference type="SMART" id="SM00450">
    <property type="entry name" value="RHOD"/>
    <property type="match status" value="1"/>
</dbReference>